<keyword evidence="5" id="KW-0862">Zinc</keyword>
<evidence type="ECO:0000256" key="6">
    <source>
        <dbReference type="ARBA" id="ARBA00023015"/>
    </source>
</evidence>
<dbReference type="OrthoDB" id="6365676at2759"/>
<name>A0A7J6CXP7_9TELE</name>
<evidence type="ECO:0000256" key="8">
    <source>
        <dbReference type="ARBA" id="ARBA00023163"/>
    </source>
</evidence>
<dbReference type="FunFam" id="3.30.160.60:FF:000014">
    <property type="entry name" value="Transcription factor Sp3"/>
    <property type="match status" value="1"/>
</dbReference>
<dbReference type="PANTHER" id="PTHR23235:SF29">
    <property type="entry name" value="TRANSCRIPTION FACTOR SP5"/>
    <property type="match status" value="1"/>
</dbReference>
<comment type="subcellular location">
    <subcellularLocation>
        <location evidence="1">Nucleus</location>
    </subcellularLocation>
</comment>
<gene>
    <name evidence="13" type="ORF">G5714_006636</name>
</gene>
<dbReference type="InterPro" id="IPR013087">
    <property type="entry name" value="Znf_C2H2_type"/>
</dbReference>
<dbReference type="GO" id="GO:0005634">
    <property type="term" value="C:nucleus"/>
    <property type="evidence" value="ECO:0007669"/>
    <property type="project" value="UniProtKB-SubCell"/>
</dbReference>
<evidence type="ECO:0000256" key="9">
    <source>
        <dbReference type="ARBA" id="ARBA00023242"/>
    </source>
</evidence>
<dbReference type="Gene3D" id="3.30.160.60">
    <property type="entry name" value="Classic Zinc Finger"/>
    <property type="match status" value="3"/>
</dbReference>
<keyword evidence="3" id="KW-0677">Repeat</keyword>
<evidence type="ECO:0000259" key="12">
    <source>
        <dbReference type="PROSITE" id="PS50157"/>
    </source>
</evidence>
<evidence type="ECO:0000313" key="13">
    <source>
        <dbReference type="EMBL" id="KAF4111841.1"/>
    </source>
</evidence>
<dbReference type="PROSITE" id="PS50157">
    <property type="entry name" value="ZINC_FINGER_C2H2_2"/>
    <property type="match status" value="3"/>
</dbReference>
<comment type="similarity">
    <text evidence="10">Belongs to the Sp1 C2H2-type zinc-finger protein family.</text>
</comment>
<protein>
    <recommendedName>
        <fullName evidence="12">C2H2-type domain-containing protein</fullName>
    </recommendedName>
</protein>
<reference evidence="13 14" key="1">
    <citation type="submission" date="2020-04" db="EMBL/GenBank/DDBJ databases">
        <title>Chromosome-level genome assembly of a cyprinid fish Onychostoma macrolepis by integration of Nanopore Sequencing, Bionano and Hi-C technology.</title>
        <authorList>
            <person name="Wang D."/>
        </authorList>
    </citation>
    <scope>NUCLEOTIDE SEQUENCE [LARGE SCALE GENOMIC DNA]</scope>
    <source>
        <strain evidence="13">SWU-2019</strain>
        <tissue evidence="13">Muscle</tissue>
    </source>
</reference>
<dbReference type="EMBL" id="JAAMOB010000006">
    <property type="protein sequence ID" value="KAF4111841.1"/>
    <property type="molecule type" value="Genomic_DNA"/>
</dbReference>
<keyword evidence="7" id="KW-0238">DNA-binding</keyword>
<dbReference type="GO" id="GO:0008270">
    <property type="term" value="F:zinc ion binding"/>
    <property type="evidence" value="ECO:0007669"/>
    <property type="project" value="UniProtKB-KW"/>
</dbReference>
<feature type="domain" description="C2H2-type" evidence="12">
    <location>
        <begin position="233"/>
        <end position="262"/>
    </location>
</feature>
<evidence type="ECO:0000256" key="1">
    <source>
        <dbReference type="ARBA" id="ARBA00004123"/>
    </source>
</evidence>
<keyword evidence="6" id="KW-0805">Transcription regulation</keyword>
<comment type="caution">
    <text evidence="13">The sequence shown here is derived from an EMBL/GenBank/DDBJ whole genome shotgun (WGS) entry which is preliminary data.</text>
</comment>
<dbReference type="SUPFAM" id="SSF57667">
    <property type="entry name" value="beta-beta-alpha zinc fingers"/>
    <property type="match status" value="2"/>
</dbReference>
<evidence type="ECO:0000313" key="14">
    <source>
        <dbReference type="Proteomes" id="UP000579812"/>
    </source>
</evidence>
<evidence type="ECO:0000256" key="7">
    <source>
        <dbReference type="ARBA" id="ARBA00023125"/>
    </source>
</evidence>
<evidence type="ECO:0000256" key="10">
    <source>
        <dbReference type="ARBA" id="ARBA00038409"/>
    </source>
</evidence>
<keyword evidence="8" id="KW-0804">Transcription</keyword>
<evidence type="ECO:0000256" key="11">
    <source>
        <dbReference type="PROSITE-ProRule" id="PRU00042"/>
    </source>
</evidence>
<dbReference type="Proteomes" id="UP000579812">
    <property type="component" value="Unassembled WGS sequence"/>
</dbReference>
<dbReference type="Pfam" id="PF00096">
    <property type="entry name" value="zf-C2H2"/>
    <property type="match status" value="3"/>
</dbReference>
<dbReference type="FunFam" id="3.30.160.60:FF:000077">
    <property type="entry name" value="Sp8 transcription factor"/>
    <property type="match status" value="1"/>
</dbReference>
<dbReference type="PANTHER" id="PTHR23235">
    <property type="entry name" value="KRUEPPEL-LIKE TRANSCRIPTION FACTOR"/>
    <property type="match status" value="1"/>
</dbReference>
<proteinExistence type="inferred from homology"/>
<dbReference type="SMART" id="SM00355">
    <property type="entry name" value="ZnF_C2H2"/>
    <property type="match status" value="3"/>
</dbReference>
<dbReference type="PROSITE" id="PS00028">
    <property type="entry name" value="ZINC_FINGER_C2H2_1"/>
    <property type="match status" value="3"/>
</dbReference>
<evidence type="ECO:0000256" key="5">
    <source>
        <dbReference type="ARBA" id="ARBA00022833"/>
    </source>
</evidence>
<dbReference type="InterPro" id="IPR036236">
    <property type="entry name" value="Znf_C2H2_sf"/>
</dbReference>
<dbReference type="FunFam" id="3.30.160.60:FF:000624">
    <property type="entry name" value="zinc finger protein 697"/>
    <property type="match status" value="1"/>
</dbReference>
<keyword evidence="2" id="KW-0479">Metal-binding</keyword>
<organism evidence="13 14">
    <name type="scientific">Onychostoma macrolepis</name>
    <dbReference type="NCBI Taxonomy" id="369639"/>
    <lineage>
        <taxon>Eukaryota</taxon>
        <taxon>Metazoa</taxon>
        <taxon>Chordata</taxon>
        <taxon>Craniata</taxon>
        <taxon>Vertebrata</taxon>
        <taxon>Euteleostomi</taxon>
        <taxon>Actinopterygii</taxon>
        <taxon>Neopterygii</taxon>
        <taxon>Teleostei</taxon>
        <taxon>Ostariophysi</taxon>
        <taxon>Cypriniformes</taxon>
        <taxon>Cyprinidae</taxon>
        <taxon>Acrossocheilinae</taxon>
        <taxon>Onychostoma</taxon>
    </lineage>
</organism>
<dbReference type="AlphaFoldDB" id="A0A7J6CXP7"/>
<evidence type="ECO:0000256" key="2">
    <source>
        <dbReference type="ARBA" id="ARBA00022723"/>
    </source>
</evidence>
<accession>A0A7J6CXP7</accession>
<dbReference type="CDD" id="cd22541">
    <property type="entry name" value="SP5_N"/>
    <property type="match status" value="1"/>
</dbReference>
<keyword evidence="14" id="KW-1185">Reference proteome</keyword>
<evidence type="ECO:0000256" key="4">
    <source>
        <dbReference type="ARBA" id="ARBA00022771"/>
    </source>
</evidence>
<sequence length="338" mass="38836">MKCCQCVHFAPGFSRELFEVRNFGNYKDSGSTRLRLRGLTARAIMRNDPLQAFLQDRTPNSTPESIKGSPLMLLEDTCNRICHSHASRSMEHHQHISYEGSPPKLFHPWRSDATFSQHLQTPLNPHHELPLTPPAEHYDFSPLKMLPCASACATLPTSYVPTHTGLLDQWWTANHSSTHQFEIPRGWVLGHPELGQYQTQIATLLHSKSRRCRRCMCPNCQKSSDASGKRKQHVCHLPGCGKVYGKTSHLKAHLRWHAGERPFVCSWMFCGKSFTRSDELQRHLRTHTGEKRFTCPDCAKRFTRSDHLAKHLKTHLMRKNRPLFPVLDHVNKTLEQKS</sequence>
<feature type="domain" description="C2H2-type" evidence="12">
    <location>
        <begin position="263"/>
        <end position="292"/>
    </location>
</feature>
<feature type="domain" description="C2H2-type" evidence="12">
    <location>
        <begin position="293"/>
        <end position="320"/>
    </location>
</feature>
<keyword evidence="4 11" id="KW-0863">Zinc-finger</keyword>
<dbReference type="GO" id="GO:0000978">
    <property type="term" value="F:RNA polymerase II cis-regulatory region sequence-specific DNA binding"/>
    <property type="evidence" value="ECO:0007669"/>
    <property type="project" value="TreeGrafter"/>
</dbReference>
<evidence type="ECO:0000256" key="3">
    <source>
        <dbReference type="ARBA" id="ARBA00022737"/>
    </source>
</evidence>
<keyword evidence="9" id="KW-0539">Nucleus</keyword>
<dbReference type="GO" id="GO:0000981">
    <property type="term" value="F:DNA-binding transcription factor activity, RNA polymerase II-specific"/>
    <property type="evidence" value="ECO:0007669"/>
    <property type="project" value="TreeGrafter"/>
</dbReference>